<proteinExistence type="predicted"/>
<keyword evidence="1 2" id="KW-0728">SH3 domain</keyword>
<dbReference type="SMART" id="SM00326">
    <property type="entry name" value="SH3"/>
    <property type="match status" value="1"/>
</dbReference>
<evidence type="ECO:0000256" key="2">
    <source>
        <dbReference type="PROSITE-ProRule" id="PRU00192"/>
    </source>
</evidence>
<reference evidence="4" key="1">
    <citation type="submission" date="2025-08" db="UniProtKB">
        <authorList>
            <consortium name="Ensembl"/>
        </authorList>
    </citation>
    <scope>IDENTIFICATION</scope>
</reference>
<dbReference type="SUPFAM" id="SSF50044">
    <property type="entry name" value="SH3-domain"/>
    <property type="match status" value="1"/>
</dbReference>
<dbReference type="InterPro" id="IPR003005">
    <property type="entry name" value="Amphiphysin"/>
</dbReference>
<dbReference type="InterPro" id="IPR036028">
    <property type="entry name" value="SH3-like_dom_sf"/>
</dbReference>
<dbReference type="Ensembl" id="ENSCSRT00000012403.1">
    <property type="protein sequence ID" value="ENSCSRP00000011937.1"/>
    <property type="gene ID" value="ENSCSRG00000008944.1"/>
</dbReference>
<name>A0A8C3SBR0_CHESE</name>
<dbReference type="GO" id="GO:0048488">
    <property type="term" value="P:synaptic vesicle endocytosis"/>
    <property type="evidence" value="ECO:0007669"/>
    <property type="project" value="TreeGrafter"/>
</dbReference>
<dbReference type="PROSITE" id="PS50002">
    <property type="entry name" value="SH3"/>
    <property type="match status" value="1"/>
</dbReference>
<evidence type="ECO:0000313" key="5">
    <source>
        <dbReference type="Proteomes" id="UP000694403"/>
    </source>
</evidence>
<dbReference type="Proteomes" id="UP000694403">
    <property type="component" value="Unplaced"/>
</dbReference>
<evidence type="ECO:0000256" key="1">
    <source>
        <dbReference type="ARBA" id="ARBA00022443"/>
    </source>
</evidence>
<protein>
    <recommendedName>
        <fullName evidence="3">SH3 domain-containing protein</fullName>
    </recommendedName>
</protein>
<dbReference type="CDD" id="cd12140">
    <property type="entry name" value="SH3_Amphiphysin_I"/>
    <property type="match status" value="1"/>
</dbReference>
<dbReference type="InterPro" id="IPR001452">
    <property type="entry name" value="SH3_domain"/>
</dbReference>
<accession>A0A8C3SBR0</accession>
<reference evidence="4" key="2">
    <citation type="submission" date="2025-09" db="UniProtKB">
        <authorList>
            <consortium name="Ensembl"/>
        </authorList>
    </citation>
    <scope>IDENTIFICATION</scope>
</reference>
<organism evidence="4 5">
    <name type="scientific">Chelydra serpentina</name>
    <name type="common">Snapping turtle</name>
    <name type="synonym">Testudo serpentina</name>
    <dbReference type="NCBI Taxonomy" id="8475"/>
    <lineage>
        <taxon>Eukaryota</taxon>
        <taxon>Metazoa</taxon>
        <taxon>Chordata</taxon>
        <taxon>Craniata</taxon>
        <taxon>Vertebrata</taxon>
        <taxon>Euteleostomi</taxon>
        <taxon>Archelosauria</taxon>
        <taxon>Testudinata</taxon>
        <taxon>Testudines</taxon>
        <taxon>Cryptodira</taxon>
        <taxon>Durocryptodira</taxon>
        <taxon>Americhelydia</taxon>
        <taxon>Chelydroidea</taxon>
        <taxon>Chelydridae</taxon>
        <taxon>Chelydra</taxon>
    </lineage>
</organism>
<dbReference type="GO" id="GO:0005543">
    <property type="term" value="F:phospholipid binding"/>
    <property type="evidence" value="ECO:0007669"/>
    <property type="project" value="TreeGrafter"/>
</dbReference>
<dbReference type="Gene3D" id="2.30.30.40">
    <property type="entry name" value="SH3 Domains"/>
    <property type="match status" value="1"/>
</dbReference>
<dbReference type="GO" id="GO:0008021">
    <property type="term" value="C:synaptic vesicle"/>
    <property type="evidence" value="ECO:0007669"/>
    <property type="project" value="TreeGrafter"/>
</dbReference>
<dbReference type="PANTHER" id="PTHR46514">
    <property type="entry name" value="AMPHIPHYSIN"/>
    <property type="match status" value="1"/>
</dbReference>
<dbReference type="AlphaFoldDB" id="A0A8C3SBR0"/>
<sequence>MHGVEHIVGRYKYTAHEKMGVALPSRGSVLTRPINRFQNICFSPPQDKVSSIPSLVIEPASNNEGEGEEHEVIVNESKDVVEDVGTQGIESDACEPSQVVSEQKTIEEIQTTSSEEQPVSADDAAHGMPPGFLFKVEALHDFEAGNTDELNLKRGDTVLVIPSEATDDQEAGWLTGIKESDWLQYRDAVTYKGLFPENFTKPLE</sequence>
<dbReference type="PANTHER" id="PTHR46514:SF2">
    <property type="entry name" value="AMPHIPHYSIN"/>
    <property type="match status" value="1"/>
</dbReference>
<dbReference type="FunFam" id="2.30.30.40:FF:000103">
    <property type="entry name" value="Amphiphysin"/>
    <property type="match status" value="1"/>
</dbReference>
<keyword evidence="5" id="KW-1185">Reference proteome</keyword>
<feature type="domain" description="SH3" evidence="3">
    <location>
        <begin position="131"/>
        <end position="204"/>
    </location>
</feature>
<dbReference type="GO" id="GO:0005886">
    <property type="term" value="C:plasma membrane"/>
    <property type="evidence" value="ECO:0007669"/>
    <property type="project" value="TreeGrafter"/>
</dbReference>
<dbReference type="Pfam" id="PF14604">
    <property type="entry name" value="SH3_9"/>
    <property type="match status" value="1"/>
</dbReference>
<evidence type="ECO:0000259" key="3">
    <source>
        <dbReference type="PROSITE" id="PS50002"/>
    </source>
</evidence>
<evidence type="ECO:0000313" key="4">
    <source>
        <dbReference type="Ensembl" id="ENSCSRP00000011937.1"/>
    </source>
</evidence>
<dbReference type="PRINTS" id="PR00452">
    <property type="entry name" value="SH3DOMAIN"/>
</dbReference>
<dbReference type="InterPro" id="IPR035470">
    <property type="entry name" value="Amphiphysin_I_SH3"/>
</dbReference>